<feature type="compositionally biased region" description="Low complexity" evidence="1">
    <location>
        <begin position="135"/>
        <end position="149"/>
    </location>
</feature>
<evidence type="ECO:0000256" key="1">
    <source>
        <dbReference type="SAM" id="MobiDB-lite"/>
    </source>
</evidence>
<keyword evidence="2" id="KW-1133">Transmembrane helix</keyword>
<feature type="compositionally biased region" description="Polar residues" evidence="1">
    <location>
        <begin position="117"/>
        <end position="134"/>
    </location>
</feature>
<evidence type="ECO:0000313" key="3">
    <source>
        <dbReference type="EMBL" id="KAF9516379.1"/>
    </source>
</evidence>
<name>A0A9P6B298_9AGAM</name>
<comment type="caution">
    <text evidence="3">The sequence shown here is derived from an EMBL/GenBank/DDBJ whole genome shotgun (WGS) entry which is preliminary data.</text>
</comment>
<feature type="compositionally biased region" description="Polar residues" evidence="1">
    <location>
        <begin position="150"/>
        <end position="159"/>
    </location>
</feature>
<reference evidence="3" key="1">
    <citation type="journal article" date="2020" name="Nat. Commun.">
        <title>Large-scale genome sequencing of mycorrhizal fungi provides insights into the early evolution of symbiotic traits.</title>
        <authorList>
            <person name="Miyauchi S."/>
            <person name="Kiss E."/>
            <person name="Kuo A."/>
            <person name="Drula E."/>
            <person name="Kohler A."/>
            <person name="Sanchez-Garcia M."/>
            <person name="Morin E."/>
            <person name="Andreopoulos B."/>
            <person name="Barry K.W."/>
            <person name="Bonito G."/>
            <person name="Buee M."/>
            <person name="Carver A."/>
            <person name="Chen C."/>
            <person name="Cichocki N."/>
            <person name="Clum A."/>
            <person name="Culley D."/>
            <person name="Crous P.W."/>
            <person name="Fauchery L."/>
            <person name="Girlanda M."/>
            <person name="Hayes R.D."/>
            <person name="Keri Z."/>
            <person name="LaButti K."/>
            <person name="Lipzen A."/>
            <person name="Lombard V."/>
            <person name="Magnuson J."/>
            <person name="Maillard F."/>
            <person name="Murat C."/>
            <person name="Nolan M."/>
            <person name="Ohm R.A."/>
            <person name="Pangilinan J."/>
            <person name="Pereira M.F."/>
            <person name="Perotto S."/>
            <person name="Peter M."/>
            <person name="Pfister S."/>
            <person name="Riley R."/>
            <person name="Sitrit Y."/>
            <person name="Stielow J.B."/>
            <person name="Szollosi G."/>
            <person name="Zifcakova L."/>
            <person name="Stursova M."/>
            <person name="Spatafora J.W."/>
            <person name="Tedersoo L."/>
            <person name="Vaario L.M."/>
            <person name="Yamada A."/>
            <person name="Yan M."/>
            <person name="Wang P."/>
            <person name="Xu J."/>
            <person name="Bruns T."/>
            <person name="Baldrian P."/>
            <person name="Vilgalys R."/>
            <person name="Dunand C."/>
            <person name="Henrissat B."/>
            <person name="Grigoriev I.V."/>
            <person name="Hibbett D."/>
            <person name="Nagy L.G."/>
            <person name="Martin F.M."/>
        </authorList>
    </citation>
    <scope>NUCLEOTIDE SEQUENCE</scope>
    <source>
        <strain evidence="3">UP504</strain>
    </source>
</reference>
<feature type="transmembrane region" description="Helical" evidence="2">
    <location>
        <begin position="20"/>
        <end position="45"/>
    </location>
</feature>
<accession>A0A9P6B298</accession>
<evidence type="ECO:0000313" key="4">
    <source>
        <dbReference type="Proteomes" id="UP000886523"/>
    </source>
</evidence>
<keyword evidence="4" id="KW-1185">Reference proteome</keyword>
<keyword evidence="2" id="KW-0812">Transmembrane</keyword>
<feature type="transmembrane region" description="Helical" evidence="2">
    <location>
        <begin position="309"/>
        <end position="335"/>
    </location>
</feature>
<protein>
    <submittedName>
        <fullName evidence="3">Uncharacterized protein</fullName>
    </submittedName>
</protein>
<feature type="transmembrane region" description="Helical" evidence="2">
    <location>
        <begin position="57"/>
        <end position="74"/>
    </location>
</feature>
<dbReference type="AlphaFoldDB" id="A0A9P6B298"/>
<dbReference type="EMBL" id="MU128940">
    <property type="protein sequence ID" value="KAF9516379.1"/>
    <property type="molecule type" value="Genomic_DNA"/>
</dbReference>
<feature type="region of interest" description="Disordered" evidence="1">
    <location>
        <begin position="525"/>
        <end position="550"/>
    </location>
</feature>
<gene>
    <name evidence="3" type="ORF">BS47DRAFT_1381098</name>
</gene>
<feature type="region of interest" description="Disordered" evidence="1">
    <location>
        <begin position="117"/>
        <end position="174"/>
    </location>
</feature>
<dbReference type="OrthoDB" id="3245083at2759"/>
<evidence type="ECO:0000256" key="2">
    <source>
        <dbReference type="SAM" id="Phobius"/>
    </source>
</evidence>
<keyword evidence="2" id="KW-0472">Membrane</keyword>
<dbReference type="Proteomes" id="UP000886523">
    <property type="component" value="Unassembled WGS sequence"/>
</dbReference>
<proteinExistence type="predicted"/>
<sequence>MLGYIDHESQTIRPSPFSFFNFLVPLFAALALSIVQDTGAFLIVYDLRLLDDAGKSLCPIFALLWVVTIARAGLTSKVTWTSPSPGTTYTSNDLINATWISSRKVISPSFKLCVQSDPSSSVAPPSMTDAGSPTSSDSNSDQVDQVPVDGSTNSLPSDASDTDSEECGADIWPTVRPGATMGEYGISLAVPSLSSSNYFYLLMQSDLGDSYKSPPFKLLSDADSQAQPAVGPPDPVISNTDLSPGMPTGSGSGGSASPILTAGGSAISPTPTILERPPPIGPLVPPITRVPISTPNVQPVTASSSRSNAIAAAVAVPLTIVAFAASAGLLVYLLYKRRARRGPKGLASDGLTLAPSRSGVSTLSSLDTMDKFSMADKPPSSIAVQPHYQLPYLGYAPYPYVPPGGLSLPLAAQTYYMPSPQNPMISPPIQEMRPSSLSIPTLPLDTERPNLSRTITPQYGTTNTLNSTGIAPPPPSALRPALGIIPPFHDLTPPVLPGDENGHYETMQSILNSYMEIDPACLNRNLPPVPSPPDINYATRPPLDLDRISR</sequence>
<organism evidence="3 4">
    <name type="scientific">Hydnum rufescens UP504</name>
    <dbReference type="NCBI Taxonomy" id="1448309"/>
    <lineage>
        <taxon>Eukaryota</taxon>
        <taxon>Fungi</taxon>
        <taxon>Dikarya</taxon>
        <taxon>Basidiomycota</taxon>
        <taxon>Agaricomycotina</taxon>
        <taxon>Agaricomycetes</taxon>
        <taxon>Cantharellales</taxon>
        <taxon>Hydnaceae</taxon>
        <taxon>Hydnum</taxon>
    </lineage>
</organism>